<dbReference type="OrthoDB" id="9795814at2"/>
<dbReference type="GO" id="GO:0019825">
    <property type="term" value="F:oxygen binding"/>
    <property type="evidence" value="ECO:0007669"/>
    <property type="project" value="InterPro"/>
</dbReference>
<evidence type="ECO:0000313" key="6">
    <source>
        <dbReference type="EMBL" id="QDZ06822.1"/>
    </source>
</evidence>
<keyword evidence="2 5" id="KW-0349">Heme</keyword>
<dbReference type="KEGG" id="spai:FPZ24_04470"/>
<organism evidence="6 7">
    <name type="scientific">Sphingomonas panacisoli</name>
    <dbReference type="NCBI Taxonomy" id="1813879"/>
    <lineage>
        <taxon>Bacteria</taxon>
        <taxon>Pseudomonadati</taxon>
        <taxon>Pseudomonadota</taxon>
        <taxon>Alphaproteobacteria</taxon>
        <taxon>Sphingomonadales</taxon>
        <taxon>Sphingomonadaceae</taxon>
        <taxon>Sphingomonas</taxon>
    </lineage>
</organism>
<evidence type="ECO:0000313" key="7">
    <source>
        <dbReference type="Proteomes" id="UP000315673"/>
    </source>
</evidence>
<evidence type="ECO:0000256" key="3">
    <source>
        <dbReference type="ARBA" id="ARBA00022723"/>
    </source>
</evidence>
<accession>A0A5B8LGR5</accession>
<evidence type="ECO:0000256" key="1">
    <source>
        <dbReference type="ARBA" id="ARBA00022448"/>
    </source>
</evidence>
<dbReference type="AlphaFoldDB" id="A0A5B8LGR5"/>
<dbReference type="RefSeq" id="WP_146569906.1">
    <property type="nucleotide sequence ID" value="NZ_CP042306.1"/>
</dbReference>
<dbReference type="EMBL" id="CP042306">
    <property type="protein sequence ID" value="QDZ06822.1"/>
    <property type="molecule type" value="Genomic_DNA"/>
</dbReference>
<proteinExistence type="predicted"/>
<dbReference type="InterPro" id="IPR001486">
    <property type="entry name" value="Hemoglobin_trunc"/>
</dbReference>
<dbReference type="InterPro" id="IPR009050">
    <property type="entry name" value="Globin-like_sf"/>
</dbReference>
<dbReference type="InterPro" id="IPR012292">
    <property type="entry name" value="Globin/Proto"/>
</dbReference>
<keyword evidence="1" id="KW-0813">Transport</keyword>
<feature type="binding site" description="distal binding residue" evidence="5">
    <location>
        <position position="108"/>
    </location>
    <ligand>
        <name>heme</name>
        <dbReference type="ChEBI" id="CHEBI:30413"/>
    </ligand>
    <ligandPart>
        <name>Fe</name>
        <dbReference type="ChEBI" id="CHEBI:18248"/>
    </ligandPart>
</feature>
<sequence length="156" mass="17282">MLSIILAAAAAVQTVPPGEEPVERYTQSNANAGAKPFSGDEMLKAFHGRDGINRIVDDLVDHLVVDKRIADIFKAQDVVRLRRTLKEQFCFILNGGCDYSGRTMKEAHKDLGIQSADVGALVENLQAAMRKEGVPWFAQNRFLAKLAPMKRDTVER</sequence>
<evidence type="ECO:0000256" key="5">
    <source>
        <dbReference type="PIRSR" id="PIRSR601486-1"/>
    </source>
</evidence>
<dbReference type="GO" id="GO:0020037">
    <property type="term" value="F:heme binding"/>
    <property type="evidence" value="ECO:0007669"/>
    <property type="project" value="InterPro"/>
</dbReference>
<dbReference type="Gene3D" id="1.10.490.10">
    <property type="entry name" value="Globins"/>
    <property type="match status" value="1"/>
</dbReference>
<dbReference type="CDD" id="cd00454">
    <property type="entry name" value="TrHb1_N"/>
    <property type="match status" value="1"/>
</dbReference>
<keyword evidence="3 5" id="KW-0479">Metal-binding</keyword>
<evidence type="ECO:0000256" key="4">
    <source>
        <dbReference type="ARBA" id="ARBA00023004"/>
    </source>
</evidence>
<evidence type="ECO:0000256" key="2">
    <source>
        <dbReference type="ARBA" id="ARBA00022617"/>
    </source>
</evidence>
<name>A0A5B8LGR5_9SPHN</name>
<reference evidence="6 7" key="1">
    <citation type="submission" date="2019-07" db="EMBL/GenBank/DDBJ databases">
        <title>Full genome sequence of Sphingomonas sp. 4R-6-7(HKS19).</title>
        <authorList>
            <person name="Im W.-T."/>
        </authorList>
    </citation>
    <scope>NUCLEOTIDE SEQUENCE [LARGE SCALE GENOMIC DNA]</scope>
    <source>
        <strain evidence="6 7">HKS19</strain>
    </source>
</reference>
<dbReference type="SUPFAM" id="SSF46458">
    <property type="entry name" value="Globin-like"/>
    <property type="match status" value="1"/>
</dbReference>
<gene>
    <name evidence="6" type="ORF">FPZ24_04470</name>
</gene>
<keyword evidence="7" id="KW-1185">Reference proteome</keyword>
<dbReference type="GO" id="GO:0046872">
    <property type="term" value="F:metal ion binding"/>
    <property type="evidence" value="ECO:0007669"/>
    <property type="project" value="UniProtKB-KW"/>
</dbReference>
<dbReference type="Pfam" id="PF01152">
    <property type="entry name" value="Bac_globin"/>
    <property type="match status" value="1"/>
</dbReference>
<keyword evidence="4 5" id="KW-0408">Iron</keyword>
<dbReference type="Proteomes" id="UP000315673">
    <property type="component" value="Chromosome"/>
</dbReference>
<protein>
    <submittedName>
        <fullName evidence="6">Group 1 truncated hemoglobin</fullName>
    </submittedName>
</protein>